<evidence type="ECO:0000256" key="10">
    <source>
        <dbReference type="ARBA" id="ARBA00023014"/>
    </source>
</evidence>
<keyword evidence="9" id="KW-0408">Iron</keyword>
<comment type="caution">
    <text evidence="14">The sequence shown here is derived from an EMBL/GenBank/DDBJ whole genome shotgun (WGS) entry which is preliminary data.</text>
</comment>
<dbReference type="EMBL" id="BGZO01000130">
    <property type="protein sequence ID" value="GBR77183.1"/>
    <property type="molecule type" value="Genomic_DNA"/>
</dbReference>
<evidence type="ECO:0000256" key="8">
    <source>
        <dbReference type="ARBA" id="ARBA00022756"/>
    </source>
</evidence>
<dbReference type="GO" id="GO:0046872">
    <property type="term" value="F:metal ion binding"/>
    <property type="evidence" value="ECO:0007669"/>
    <property type="project" value="UniProtKB-KW"/>
</dbReference>
<dbReference type="SMART" id="SM00729">
    <property type="entry name" value="Elp3"/>
    <property type="match status" value="1"/>
</dbReference>
<evidence type="ECO:0000256" key="12">
    <source>
        <dbReference type="ARBA" id="ARBA00051157"/>
    </source>
</evidence>
<protein>
    <recommendedName>
        <fullName evidence="3">biotin synthase</fullName>
        <ecNumber evidence="3">2.8.1.6</ecNumber>
    </recommendedName>
</protein>
<dbReference type="EC" id="2.8.1.6" evidence="3"/>
<comment type="cofactor">
    <cofactor evidence="1">
        <name>[4Fe-4S] cluster</name>
        <dbReference type="ChEBI" id="CHEBI:49883"/>
    </cofactor>
</comment>
<dbReference type="GO" id="GO:0051537">
    <property type="term" value="F:2 iron, 2 sulfur cluster binding"/>
    <property type="evidence" value="ECO:0007669"/>
    <property type="project" value="UniProtKB-KW"/>
</dbReference>
<feature type="domain" description="Radical SAM core" evidence="13">
    <location>
        <begin position="1"/>
        <end position="160"/>
    </location>
</feature>
<evidence type="ECO:0000256" key="6">
    <source>
        <dbReference type="ARBA" id="ARBA00022714"/>
    </source>
</evidence>
<evidence type="ECO:0000256" key="11">
    <source>
        <dbReference type="ARBA" id="ARBA00034078"/>
    </source>
</evidence>
<keyword evidence="10" id="KW-0411">Iron-sulfur</keyword>
<gene>
    <name evidence="14" type="primary">bioB</name>
    <name evidence="14" type="ORF">NO2_1609</name>
</gene>
<dbReference type="CDD" id="cd01335">
    <property type="entry name" value="Radical_SAM"/>
    <property type="match status" value="1"/>
</dbReference>
<dbReference type="InterPro" id="IPR007197">
    <property type="entry name" value="rSAM"/>
</dbReference>
<evidence type="ECO:0000313" key="15">
    <source>
        <dbReference type="Proteomes" id="UP000275925"/>
    </source>
</evidence>
<dbReference type="PANTHER" id="PTHR22976">
    <property type="entry name" value="BIOTIN SYNTHASE"/>
    <property type="match status" value="1"/>
</dbReference>
<keyword evidence="7" id="KW-0479">Metal-binding</keyword>
<dbReference type="InterPro" id="IPR002684">
    <property type="entry name" value="Biotin_synth/BioAB"/>
</dbReference>
<evidence type="ECO:0000259" key="13">
    <source>
        <dbReference type="PROSITE" id="PS51918"/>
    </source>
</evidence>
<dbReference type="AlphaFoldDB" id="A0A388TIT9"/>
<dbReference type="InterPro" id="IPR010722">
    <property type="entry name" value="BATS_dom"/>
</dbReference>
<keyword evidence="8" id="KW-0093">Biotin biosynthesis</keyword>
<evidence type="ECO:0000256" key="1">
    <source>
        <dbReference type="ARBA" id="ARBA00001966"/>
    </source>
</evidence>
<dbReference type="InterPro" id="IPR013785">
    <property type="entry name" value="Aldolase_TIM"/>
</dbReference>
<sequence>GLAPRDIEQVAAAVRLLAAEDIPAAASLGIIDKQSLQKLKDAGLRRYHHNLETAESYFAQICTTHTYAERVRTARAAQEVGLELCCGGIVGLGETKAQRVELVKALAELAPESVPLNFLNPVAGTRLENIQPLDIGDICRTIALFRFFLPDKNIGVMGGREQLLKDRQDLVFEAGANGFMLGDYLTTAGNSVEADYALVAAAGLDVR</sequence>
<keyword evidence="6" id="KW-0001">2Fe-2S</keyword>
<keyword evidence="15" id="KW-1185">Reference proteome</keyword>
<dbReference type="PANTHER" id="PTHR22976:SF2">
    <property type="entry name" value="BIOTIN SYNTHASE, MITOCHONDRIAL"/>
    <property type="match status" value="1"/>
</dbReference>
<dbReference type="Gene3D" id="3.20.20.70">
    <property type="entry name" value="Aldolase class I"/>
    <property type="match status" value="1"/>
</dbReference>
<dbReference type="Pfam" id="PF04055">
    <property type="entry name" value="Radical_SAM"/>
    <property type="match status" value="1"/>
</dbReference>
<evidence type="ECO:0000256" key="7">
    <source>
        <dbReference type="ARBA" id="ARBA00022723"/>
    </source>
</evidence>
<comment type="cofactor">
    <cofactor evidence="11">
        <name>[2Fe-2S] cluster</name>
        <dbReference type="ChEBI" id="CHEBI:190135"/>
    </cofactor>
</comment>
<accession>A0A388TIT9</accession>
<dbReference type="Pfam" id="PF06968">
    <property type="entry name" value="BATS"/>
    <property type="match status" value="1"/>
</dbReference>
<evidence type="ECO:0000313" key="14">
    <source>
        <dbReference type="EMBL" id="GBR77183.1"/>
    </source>
</evidence>
<dbReference type="GO" id="GO:0009102">
    <property type="term" value="P:biotin biosynthetic process"/>
    <property type="evidence" value="ECO:0007669"/>
    <property type="project" value="UniProtKB-UniPathway"/>
</dbReference>
<dbReference type="Proteomes" id="UP000275925">
    <property type="component" value="Unassembled WGS sequence"/>
</dbReference>
<evidence type="ECO:0000256" key="2">
    <source>
        <dbReference type="ARBA" id="ARBA00004942"/>
    </source>
</evidence>
<name>A0A388TIT9_9BACT</name>
<dbReference type="InterPro" id="IPR058240">
    <property type="entry name" value="rSAM_sf"/>
</dbReference>
<comment type="pathway">
    <text evidence="2">Cofactor biosynthesis; biotin biosynthesis; biotin from 7,8-diaminononanoate: step 2/2.</text>
</comment>
<keyword evidence="5" id="KW-0949">S-adenosyl-L-methionine</keyword>
<dbReference type="SUPFAM" id="SSF102114">
    <property type="entry name" value="Radical SAM enzymes"/>
    <property type="match status" value="1"/>
</dbReference>
<evidence type="ECO:0000256" key="3">
    <source>
        <dbReference type="ARBA" id="ARBA00012236"/>
    </source>
</evidence>
<dbReference type="NCBIfam" id="TIGR00433">
    <property type="entry name" value="bioB"/>
    <property type="match status" value="1"/>
</dbReference>
<organism evidence="14 15">
    <name type="scientific">Candidatus Termititenax persephonae</name>
    <dbReference type="NCBI Taxonomy" id="2218525"/>
    <lineage>
        <taxon>Bacteria</taxon>
        <taxon>Bacillati</taxon>
        <taxon>Candidatus Margulisiibacteriota</taxon>
        <taxon>Candidatus Termititenacia</taxon>
        <taxon>Candidatus Termititenacales</taxon>
        <taxon>Candidatus Termititenacaceae</taxon>
        <taxon>Candidatus Termititenax</taxon>
    </lineage>
</organism>
<dbReference type="InterPro" id="IPR006638">
    <property type="entry name" value="Elp3/MiaA/NifB-like_rSAM"/>
</dbReference>
<evidence type="ECO:0000256" key="5">
    <source>
        <dbReference type="ARBA" id="ARBA00022691"/>
    </source>
</evidence>
<dbReference type="UniPathway" id="UPA00078">
    <property type="reaction ID" value="UER00162"/>
</dbReference>
<evidence type="ECO:0000256" key="9">
    <source>
        <dbReference type="ARBA" id="ARBA00023004"/>
    </source>
</evidence>
<reference evidence="14 15" key="1">
    <citation type="journal article" date="2019" name="ISME J.">
        <title>Genome analyses of uncultured TG2/ZB3 bacteria in 'Margulisbacteria' specifically attached to ectosymbiotic spirochetes of protists in the termite gut.</title>
        <authorList>
            <person name="Utami Y.D."/>
            <person name="Kuwahara H."/>
            <person name="Igai K."/>
            <person name="Murakami T."/>
            <person name="Sugaya K."/>
            <person name="Morikawa T."/>
            <person name="Nagura Y."/>
            <person name="Yuki M."/>
            <person name="Deevong P."/>
            <person name="Inoue T."/>
            <person name="Kihara K."/>
            <person name="Lo N."/>
            <person name="Yamada A."/>
            <person name="Ohkuma M."/>
            <person name="Hongoh Y."/>
        </authorList>
    </citation>
    <scope>NUCLEOTIDE SEQUENCE [LARGE SCALE GENOMIC DNA]</scope>
    <source>
        <strain evidence="14">NkOx7-02</strain>
    </source>
</reference>
<feature type="non-terminal residue" evidence="14">
    <location>
        <position position="1"/>
    </location>
</feature>
<proteinExistence type="predicted"/>
<comment type="catalytic activity">
    <reaction evidence="12">
        <text>(4R,5S)-dethiobiotin + (sulfur carrier)-SH + 2 reduced [2Fe-2S]-[ferredoxin] + 2 S-adenosyl-L-methionine = (sulfur carrier)-H + biotin + 2 5'-deoxyadenosine + 2 L-methionine + 2 oxidized [2Fe-2S]-[ferredoxin]</text>
        <dbReference type="Rhea" id="RHEA:22060"/>
        <dbReference type="Rhea" id="RHEA-COMP:10000"/>
        <dbReference type="Rhea" id="RHEA-COMP:10001"/>
        <dbReference type="Rhea" id="RHEA-COMP:14737"/>
        <dbReference type="Rhea" id="RHEA-COMP:14739"/>
        <dbReference type="ChEBI" id="CHEBI:17319"/>
        <dbReference type="ChEBI" id="CHEBI:29917"/>
        <dbReference type="ChEBI" id="CHEBI:33737"/>
        <dbReference type="ChEBI" id="CHEBI:33738"/>
        <dbReference type="ChEBI" id="CHEBI:57586"/>
        <dbReference type="ChEBI" id="CHEBI:57844"/>
        <dbReference type="ChEBI" id="CHEBI:59789"/>
        <dbReference type="ChEBI" id="CHEBI:64428"/>
        <dbReference type="ChEBI" id="CHEBI:149473"/>
        <dbReference type="EC" id="2.8.1.6"/>
    </reaction>
</comment>
<dbReference type="SMART" id="SM00876">
    <property type="entry name" value="BATS"/>
    <property type="match status" value="1"/>
</dbReference>
<dbReference type="PROSITE" id="PS51918">
    <property type="entry name" value="RADICAL_SAM"/>
    <property type="match status" value="1"/>
</dbReference>
<dbReference type="GO" id="GO:0004076">
    <property type="term" value="F:biotin synthase activity"/>
    <property type="evidence" value="ECO:0007669"/>
    <property type="project" value="UniProtKB-EC"/>
</dbReference>
<evidence type="ECO:0000256" key="4">
    <source>
        <dbReference type="ARBA" id="ARBA00022485"/>
    </source>
</evidence>
<keyword evidence="4" id="KW-0004">4Fe-4S</keyword>
<dbReference type="GO" id="GO:0051539">
    <property type="term" value="F:4 iron, 4 sulfur cluster binding"/>
    <property type="evidence" value="ECO:0007669"/>
    <property type="project" value="UniProtKB-KW"/>
</dbReference>